<proteinExistence type="predicted"/>
<comment type="caution">
    <text evidence="1">The sequence shown here is derived from an EMBL/GenBank/DDBJ whole genome shotgun (WGS) entry which is preliminary data.</text>
</comment>
<reference evidence="1 2" key="1">
    <citation type="submission" date="2007-08" db="EMBL/GenBank/DDBJ databases">
        <authorList>
            <person name="Fulton L."/>
            <person name="Clifton S."/>
            <person name="Fulton B."/>
            <person name="Xu J."/>
            <person name="Minx P."/>
            <person name="Pepin K.H."/>
            <person name="Johnson M."/>
            <person name="Thiruvilangam P."/>
            <person name="Bhonagiri V."/>
            <person name="Nash W.E."/>
            <person name="Mardis E.R."/>
            <person name="Wilson R.K."/>
        </authorList>
    </citation>
    <scope>NUCLEOTIDE SEQUENCE [LARGE SCALE GENOMIC DNA]</scope>
    <source>
        <strain evidence="2">ATCC BAA-613 / DSM 15670 / CCUG 46953 / JCM 12243 / WAL 16351</strain>
    </source>
</reference>
<dbReference type="HOGENOM" id="CLU_3181985_0_0_9"/>
<reference evidence="1 2" key="2">
    <citation type="submission" date="2007-09" db="EMBL/GenBank/DDBJ databases">
        <title>Draft genome sequence of Clostridium bolteae (ATCC BAA-613).</title>
        <authorList>
            <person name="Sudarsanam P."/>
            <person name="Ley R."/>
            <person name="Guruge J."/>
            <person name="Turnbaugh P.J."/>
            <person name="Mahowald M."/>
            <person name="Liep D."/>
            <person name="Gordon J."/>
        </authorList>
    </citation>
    <scope>NUCLEOTIDE SEQUENCE [LARGE SCALE GENOMIC DNA]</scope>
    <source>
        <strain evidence="2">ATCC BAA-613 / DSM 15670 / CCUG 46953 / JCM 12243 / WAL 16351</strain>
    </source>
</reference>
<evidence type="ECO:0000313" key="2">
    <source>
        <dbReference type="Proteomes" id="UP000005396"/>
    </source>
</evidence>
<dbReference type="PaxDb" id="411902-CLOBOL_03162"/>
<gene>
    <name evidence="1" type="ORF">CLOBOL_03162</name>
</gene>
<protein>
    <submittedName>
        <fullName evidence="1">Uncharacterized protein</fullName>
    </submittedName>
</protein>
<name>A8RS08_ENTBW</name>
<organism evidence="1 2">
    <name type="scientific">Enterocloster bolteae (strain ATCC BAA-613 / DSM 15670 / CCUG 46953 / JCM 12243 / WAL 16351)</name>
    <name type="common">Clostridium bolteae</name>
    <dbReference type="NCBI Taxonomy" id="411902"/>
    <lineage>
        <taxon>Bacteria</taxon>
        <taxon>Bacillati</taxon>
        <taxon>Bacillota</taxon>
        <taxon>Clostridia</taxon>
        <taxon>Lachnospirales</taxon>
        <taxon>Lachnospiraceae</taxon>
        <taxon>Enterocloster</taxon>
    </lineage>
</organism>
<dbReference type="AlphaFoldDB" id="A8RS08"/>
<dbReference type="Proteomes" id="UP000005396">
    <property type="component" value="Unassembled WGS sequence"/>
</dbReference>
<accession>A8RS08</accession>
<evidence type="ECO:0000313" key="1">
    <source>
        <dbReference type="EMBL" id="EDP16396.1"/>
    </source>
</evidence>
<dbReference type="EMBL" id="ABCC02000029">
    <property type="protein sequence ID" value="EDP16396.1"/>
    <property type="molecule type" value="Genomic_DNA"/>
</dbReference>
<sequence length="46" mass="5146">MAGAQKNQDDTCGSVVLLYRLLHEQAPKAFLFTMSCPDSMLHHILN</sequence>